<feature type="region of interest" description="Disordered" evidence="1">
    <location>
        <begin position="1"/>
        <end position="117"/>
    </location>
</feature>
<feature type="compositionally biased region" description="Pro residues" evidence="1">
    <location>
        <begin position="91"/>
        <end position="100"/>
    </location>
</feature>
<dbReference type="Proteomes" id="UP000054498">
    <property type="component" value="Unassembled WGS sequence"/>
</dbReference>
<gene>
    <name evidence="2" type="ORF">MNEG_16056</name>
</gene>
<dbReference type="EMBL" id="KK106149">
    <property type="protein sequence ID" value="KIY91907.1"/>
    <property type="molecule type" value="Genomic_DNA"/>
</dbReference>
<protein>
    <submittedName>
        <fullName evidence="2">Uncharacterized protein</fullName>
    </submittedName>
</protein>
<organism evidence="2 3">
    <name type="scientific">Monoraphidium neglectum</name>
    <dbReference type="NCBI Taxonomy" id="145388"/>
    <lineage>
        <taxon>Eukaryota</taxon>
        <taxon>Viridiplantae</taxon>
        <taxon>Chlorophyta</taxon>
        <taxon>core chlorophytes</taxon>
        <taxon>Chlorophyceae</taxon>
        <taxon>CS clade</taxon>
        <taxon>Sphaeropleales</taxon>
        <taxon>Selenastraceae</taxon>
        <taxon>Monoraphidium</taxon>
    </lineage>
</organism>
<evidence type="ECO:0000256" key="1">
    <source>
        <dbReference type="SAM" id="MobiDB-lite"/>
    </source>
</evidence>
<evidence type="ECO:0000313" key="3">
    <source>
        <dbReference type="Proteomes" id="UP000054498"/>
    </source>
</evidence>
<proteinExistence type="predicted"/>
<feature type="compositionally biased region" description="Low complexity" evidence="1">
    <location>
        <begin position="75"/>
        <end position="90"/>
    </location>
</feature>
<dbReference type="GeneID" id="25733778"/>
<dbReference type="RefSeq" id="XP_013890927.1">
    <property type="nucleotide sequence ID" value="XM_014035473.1"/>
</dbReference>
<feature type="compositionally biased region" description="Low complexity" evidence="1">
    <location>
        <begin position="101"/>
        <end position="114"/>
    </location>
</feature>
<accession>A0A0D2IVC0</accession>
<dbReference type="OrthoDB" id="10580464at2759"/>
<sequence>MQPSASFVGAKLPSSGNKWPGSLAARGSRSRGLRVTASVGPQHGQSIRSHVYAPARETAAAAPASDNGVRAAAHVQPPVQEAPQPNQQAPQPLPPPPPPQQQQQQQQQQQVAPPSLDLGDAAGYWDLLMHPDTEATIARAKSASDASLLRRKGHLKEQDHLIEYMRRMHETHTCIEVMLKMERWITVSGV</sequence>
<feature type="compositionally biased region" description="Low complexity" evidence="1">
    <location>
        <begin position="53"/>
        <end position="64"/>
    </location>
</feature>
<dbReference type="AlphaFoldDB" id="A0A0D2IVC0"/>
<keyword evidence="3" id="KW-1185">Reference proteome</keyword>
<evidence type="ECO:0000313" key="2">
    <source>
        <dbReference type="EMBL" id="KIY91907.1"/>
    </source>
</evidence>
<name>A0A0D2IVC0_9CHLO</name>
<reference evidence="2 3" key="1">
    <citation type="journal article" date="2013" name="BMC Genomics">
        <title>Reconstruction of the lipid metabolism for the microalga Monoraphidium neglectum from its genome sequence reveals characteristics suitable for biofuel production.</title>
        <authorList>
            <person name="Bogen C."/>
            <person name="Al-Dilaimi A."/>
            <person name="Albersmeier A."/>
            <person name="Wichmann J."/>
            <person name="Grundmann M."/>
            <person name="Rupp O."/>
            <person name="Lauersen K.J."/>
            <person name="Blifernez-Klassen O."/>
            <person name="Kalinowski J."/>
            <person name="Goesmann A."/>
            <person name="Mussgnug J.H."/>
            <person name="Kruse O."/>
        </authorList>
    </citation>
    <scope>NUCLEOTIDE SEQUENCE [LARGE SCALE GENOMIC DNA]</scope>
    <source>
        <strain evidence="2 3">SAG 48.87</strain>
    </source>
</reference>
<dbReference type="KEGG" id="mng:MNEG_16056"/>